<evidence type="ECO:0000313" key="2">
    <source>
        <dbReference type="Proteomes" id="UP000004277"/>
    </source>
</evidence>
<accession>A0ACD3SKD4</accession>
<dbReference type="EMBL" id="AKCV02000026">
    <property type="protein sequence ID" value="TMS56674.1"/>
    <property type="molecule type" value="Genomic_DNA"/>
</dbReference>
<comment type="caution">
    <text evidence="1">The sequence shown here is derived from an EMBL/GenBank/DDBJ whole genome shotgun (WGS) entry which is preliminary data.</text>
</comment>
<protein>
    <submittedName>
        <fullName evidence="1">LysR family transcriptional regulator</fullName>
    </submittedName>
</protein>
<reference evidence="1" key="1">
    <citation type="submission" date="2019-05" db="EMBL/GenBank/DDBJ databases">
        <title>Revised genome assembly of Burkholderiaceae (previously Ralstonia) sp. PBA.</title>
        <authorList>
            <person name="Gan H.M."/>
        </authorList>
    </citation>
    <scope>NUCLEOTIDE SEQUENCE</scope>
    <source>
        <strain evidence="1">PBA</strain>
    </source>
</reference>
<gene>
    <name evidence="1" type="ORF">MW7_016465</name>
</gene>
<name>A0ACD3SKD4_9BURK</name>
<evidence type="ECO:0000313" key="1">
    <source>
        <dbReference type="EMBL" id="TMS56674.1"/>
    </source>
</evidence>
<sequence>MVGHYVGRTRPQHAGNHGVSMRVRPVCHQIELAAETTPDMNITIRQLKVFVAAYQTRSFTLAGERMHMTQSAVSKICRELEDALEFQLFERSARTLTPVDGAAELYALALEILASVDVAERSVRSLKSLDRGRVHIAASPLIMASLMAPAIQVFHAENPAVHLELYELTTDEGIDHVLNGKADVALVSMAEPHPKLQRREGYRSSMWVACRPEHALAAAPSATLAALAAYPHIGLRAGYGFGRIVNQVLAGEGLEFTSVIGGGSLMSSLALCRYGAGIALIPGYVTELAQSLGLAVVPIEGDAIAHKLYLVSRINTRLSLAAARFLAIAEETILGISHAADGVVADQPS</sequence>
<proteinExistence type="predicted"/>
<dbReference type="Proteomes" id="UP000004277">
    <property type="component" value="Unassembled WGS sequence"/>
</dbReference>
<keyword evidence="2" id="KW-1185">Reference proteome</keyword>
<organism evidence="1 2">
    <name type="scientific">Imbroritus primus</name>
    <dbReference type="NCBI Taxonomy" id="3058603"/>
    <lineage>
        <taxon>Bacteria</taxon>
        <taxon>Pseudomonadati</taxon>
        <taxon>Pseudomonadota</taxon>
        <taxon>Betaproteobacteria</taxon>
        <taxon>Burkholderiales</taxon>
        <taxon>Burkholderiaceae</taxon>
        <taxon>Imbroritus</taxon>
    </lineage>
</organism>